<feature type="compositionally biased region" description="Acidic residues" evidence="1">
    <location>
        <begin position="283"/>
        <end position="294"/>
    </location>
</feature>
<keyword evidence="3" id="KW-1185">Reference proteome</keyword>
<protein>
    <submittedName>
        <fullName evidence="2">(apollo) hypothetical protein</fullName>
    </submittedName>
</protein>
<reference evidence="2" key="1">
    <citation type="submission" date="2021-04" db="EMBL/GenBank/DDBJ databases">
        <authorList>
            <person name="Tunstrom K."/>
        </authorList>
    </citation>
    <scope>NUCLEOTIDE SEQUENCE</scope>
</reference>
<dbReference type="OrthoDB" id="7414190at2759"/>
<evidence type="ECO:0000313" key="3">
    <source>
        <dbReference type="Proteomes" id="UP000691718"/>
    </source>
</evidence>
<dbReference type="AlphaFoldDB" id="A0A8S3Y3I4"/>
<dbReference type="Proteomes" id="UP000691718">
    <property type="component" value="Unassembled WGS sequence"/>
</dbReference>
<feature type="region of interest" description="Disordered" evidence="1">
    <location>
        <begin position="270"/>
        <end position="303"/>
    </location>
</feature>
<comment type="caution">
    <text evidence="2">The sequence shown here is derived from an EMBL/GenBank/DDBJ whole genome shotgun (WGS) entry which is preliminary data.</text>
</comment>
<organism evidence="2 3">
    <name type="scientific">Parnassius apollo</name>
    <name type="common">Apollo butterfly</name>
    <name type="synonym">Papilio apollo</name>
    <dbReference type="NCBI Taxonomy" id="110799"/>
    <lineage>
        <taxon>Eukaryota</taxon>
        <taxon>Metazoa</taxon>
        <taxon>Ecdysozoa</taxon>
        <taxon>Arthropoda</taxon>
        <taxon>Hexapoda</taxon>
        <taxon>Insecta</taxon>
        <taxon>Pterygota</taxon>
        <taxon>Neoptera</taxon>
        <taxon>Endopterygota</taxon>
        <taxon>Lepidoptera</taxon>
        <taxon>Glossata</taxon>
        <taxon>Ditrysia</taxon>
        <taxon>Papilionoidea</taxon>
        <taxon>Papilionidae</taxon>
        <taxon>Parnassiinae</taxon>
        <taxon>Parnassini</taxon>
        <taxon>Parnassius</taxon>
        <taxon>Parnassius</taxon>
    </lineage>
</organism>
<dbReference type="EMBL" id="CAJQZP010001427">
    <property type="protein sequence ID" value="CAG5045070.1"/>
    <property type="molecule type" value="Genomic_DNA"/>
</dbReference>
<evidence type="ECO:0000256" key="1">
    <source>
        <dbReference type="SAM" id="MobiDB-lite"/>
    </source>
</evidence>
<name>A0A8S3Y3I4_PARAO</name>
<gene>
    <name evidence="2" type="ORF">PAPOLLO_LOCUS23162</name>
</gene>
<accession>A0A8S3Y3I4</accession>
<evidence type="ECO:0000313" key="2">
    <source>
        <dbReference type="EMBL" id="CAG5045070.1"/>
    </source>
</evidence>
<proteinExistence type="predicted"/>
<sequence length="344" mass="39134">MYLKELPPFKTLEVTFPAAYNVLLVDAELNKMIVETKYHLMRNNSKVVFSGTNHDPFKTSPFAFQEVQRKGYLTIIAEDCHLSGFAIATMADNSYVINLGHDTFRVSNCKFGLEHNEKEYEKFIQLKDVMVDGLDSAYSPKLGGPYKIQTIGIAEALRYNTLRVRGKIILHLDNVTTRHEFSAELIDVSVNMELDLEDKSNSSFKTDTNVSWRNMVFSITNDKSIGKKITINERILTESLISGYLINEIPKCLPRRLNKLNENIDSRTQDMYLGNNVNPSSMVEDEPNSTVEEESDRKIEEVSNDEKKVITELIIREALPDTKKLSYTSLSFSGDDSNDDSDKD</sequence>